<keyword evidence="1" id="KW-0812">Transmembrane</keyword>
<dbReference type="EnsemblBacteria" id="BAD84558">
    <property type="protein sequence ID" value="BAD84558"/>
    <property type="gene ID" value="TK0369"/>
</dbReference>
<proteinExistence type="predicted"/>
<keyword evidence="3" id="KW-1185">Reference proteome</keyword>
<dbReference type="EMBL" id="AP006878">
    <property type="protein sequence ID" value="BAD84558.1"/>
    <property type="molecule type" value="Genomic_DNA"/>
</dbReference>
<sequence length="124" mass="13887">MNKQTFLSSFSSTSPGERMIEFVIALGLVGGWLTMTSTLFLMLGFGKMWGLAGVLILVGFILINQKLKRKYMQTIVNATPRAKELARHIFEMNELILLSSYVLGLVLYEVIQKYVEIVIKAPVG</sequence>
<keyword evidence="1" id="KW-1133">Transmembrane helix</keyword>
<dbReference type="STRING" id="69014.TK0369"/>
<name>Q5JCY0_THEKO</name>
<dbReference type="Proteomes" id="UP000000536">
    <property type="component" value="Chromosome"/>
</dbReference>
<dbReference type="HOGENOM" id="CLU_157021_0_0_2"/>
<evidence type="ECO:0000256" key="1">
    <source>
        <dbReference type="SAM" id="Phobius"/>
    </source>
</evidence>
<dbReference type="InParanoid" id="Q5JCY0"/>
<accession>Q5JCY0</accession>
<keyword evidence="1" id="KW-0472">Membrane</keyword>
<dbReference type="AlphaFoldDB" id="Q5JCY0"/>
<dbReference type="KEGG" id="tko:TK0369"/>
<gene>
    <name evidence="2" type="ordered locus">TK0369</name>
</gene>
<feature type="transmembrane region" description="Helical" evidence="1">
    <location>
        <begin position="20"/>
        <end position="42"/>
    </location>
</feature>
<evidence type="ECO:0000313" key="2">
    <source>
        <dbReference type="EMBL" id="BAD84558.1"/>
    </source>
</evidence>
<dbReference type="eggNOG" id="arCOG08604">
    <property type="taxonomic scope" value="Archaea"/>
</dbReference>
<feature type="transmembrane region" description="Helical" evidence="1">
    <location>
        <begin position="48"/>
        <end position="64"/>
    </location>
</feature>
<protein>
    <submittedName>
        <fullName evidence="2">Hypothetical membrane protein</fullName>
    </submittedName>
</protein>
<evidence type="ECO:0000313" key="3">
    <source>
        <dbReference type="Proteomes" id="UP000000536"/>
    </source>
</evidence>
<dbReference type="PATRIC" id="fig|69014.16.peg.366"/>
<reference evidence="2 3" key="1">
    <citation type="journal article" date="2005" name="Genome Res.">
        <title>Complete genome sequence of the hyperthermophilic archaeon Thermococcus kodakaraensis KOD1 and comparison with Pyrococcus genomes.</title>
        <authorList>
            <person name="Fukui T."/>
            <person name="Atomi H."/>
            <person name="Kanai T."/>
            <person name="Matsumi R."/>
            <person name="Fujiwara S."/>
            <person name="Imanaka T."/>
        </authorList>
    </citation>
    <scope>NUCLEOTIDE SEQUENCE [LARGE SCALE GENOMIC DNA]</scope>
    <source>
        <strain evidence="3">ATCC BAA-918 / JCM 12380 / KOD1</strain>
    </source>
</reference>
<organism evidence="2 3">
    <name type="scientific">Thermococcus kodakarensis (strain ATCC BAA-918 / JCM 12380 / KOD1)</name>
    <name type="common">Pyrococcus kodakaraensis (strain KOD1)</name>
    <dbReference type="NCBI Taxonomy" id="69014"/>
    <lineage>
        <taxon>Archaea</taxon>
        <taxon>Methanobacteriati</taxon>
        <taxon>Methanobacteriota</taxon>
        <taxon>Thermococci</taxon>
        <taxon>Thermococcales</taxon>
        <taxon>Thermococcaceae</taxon>
        <taxon>Thermococcus</taxon>
    </lineage>
</organism>